<name>A0A814NRK0_9BILA</name>
<protein>
    <recommendedName>
        <fullName evidence="1">AP-3 complex subunit delta Mu C-terminal domain-containing protein</fullName>
    </recommendedName>
</protein>
<evidence type="ECO:0000259" key="1">
    <source>
        <dbReference type="Pfam" id="PF26171"/>
    </source>
</evidence>
<dbReference type="Proteomes" id="UP000663864">
    <property type="component" value="Unassembled WGS sequence"/>
</dbReference>
<accession>A0A814NRK0</accession>
<dbReference type="AlphaFoldDB" id="A0A814NRK0"/>
<dbReference type="InterPro" id="IPR058898">
    <property type="entry name" value="Mu_AP3"/>
</dbReference>
<dbReference type="EMBL" id="CAJNOT010000847">
    <property type="protein sequence ID" value="CAF1093999.1"/>
    <property type="molecule type" value="Genomic_DNA"/>
</dbReference>
<proteinExistence type="predicted"/>
<dbReference type="Pfam" id="PF26171">
    <property type="entry name" value="Mu_AP3"/>
    <property type="match status" value="1"/>
</dbReference>
<gene>
    <name evidence="2" type="ORF">ZHD862_LOCUS17241</name>
</gene>
<sequence>MTTEPIKKLNTIETDRIEFKLNLPCSQYLRRKTIDSMIFADSMSSGTLICQSQLRISSSNQDFLSIINKICQSYRLTVVEKINSAASLYAETILEQPIVLFKTINSQSDILIDGKSTETHYLSNLMEEIKTLLK</sequence>
<evidence type="ECO:0000313" key="3">
    <source>
        <dbReference type="Proteomes" id="UP000663864"/>
    </source>
</evidence>
<evidence type="ECO:0000313" key="2">
    <source>
        <dbReference type="EMBL" id="CAF1093999.1"/>
    </source>
</evidence>
<reference evidence="2" key="1">
    <citation type="submission" date="2021-02" db="EMBL/GenBank/DDBJ databases">
        <authorList>
            <person name="Nowell W R."/>
        </authorList>
    </citation>
    <scope>NUCLEOTIDE SEQUENCE</scope>
</reference>
<feature type="domain" description="AP-3 complex subunit delta Mu C-terminal" evidence="1">
    <location>
        <begin position="26"/>
        <end position="133"/>
    </location>
</feature>
<comment type="caution">
    <text evidence="2">The sequence shown here is derived from an EMBL/GenBank/DDBJ whole genome shotgun (WGS) entry which is preliminary data.</text>
</comment>
<organism evidence="2 3">
    <name type="scientific">Rotaria sordida</name>
    <dbReference type="NCBI Taxonomy" id="392033"/>
    <lineage>
        <taxon>Eukaryota</taxon>
        <taxon>Metazoa</taxon>
        <taxon>Spiralia</taxon>
        <taxon>Gnathifera</taxon>
        <taxon>Rotifera</taxon>
        <taxon>Eurotatoria</taxon>
        <taxon>Bdelloidea</taxon>
        <taxon>Philodinida</taxon>
        <taxon>Philodinidae</taxon>
        <taxon>Rotaria</taxon>
    </lineage>
</organism>